<comment type="caution">
    <text evidence="3">The sequence shown here is derived from an EMBL/GenBank/DDBJ whole genome shotgun (WGS) entry which is preliminary data.</text>
</comment>
<proteinExistence type="predicted"/>
<keyword evidence="2" id="KW-0472">Membrane</keyword>
<keyword evidence="2" id="KW-1133">Transmembrane helix</keyword>
<accession>A0A2N4T5K5</accession>
<feature type="region of interest" description="Disordered" evidence="1">
    <location>
        <begin position="177"/>
        <end position="198"/>
    </location>
</feature>
<feature type="transmembrane region" description="Helical" evidence="2">
    <location>
        <begin position="17"/>
        <end position="39"/>
    </location>
</feature>
<evidence type="ECO:0000313" key="4">
    <source>
        <dbReference type="Proteomes" id="UP000234632"/>
    </source>
</evidence>
<dbReference type="Proteomes" id="UP000234632">
    <property type="component" value="Unassembled WGS sequence"/>
</dbReference>
<dbReference type="EMBL" id="LOMZ01000001">
    <property type="protein sequence ID" value="PLC13499.1"/>
    <property type="molecule type" value="Genomic_DNA"/>
</dbReference>
<gene>
    <name evidence="3" type="ORF">AUQ48_03180</name>
</gene>
<sequence>MEKHWAADARAARRKKLWAAAGAVTAVAAVGGLVSLALVKNPPPQAREDIEITGLQTFEGLSSDHVDTAVDYEQAPPVGGDHASTWLNCGIYTEAVPKENTVHALEHGAVWAAYDPSALSADQVEALQQAVPDTYVVLSPYEGLETPITLSAWGAQVAVDSPEDDRLEQFVTKYWQSPDAPEPGASCTGGLDAPGRVA</sequence>
<evidence type="ECO:0008006" key="5">
    <source>
        <dbReference type="Google" id="ProtNLM"/>
    </source>
</evidence>
<evidence type="ECO:0000256" key="1">
    <source>
        <dbReference type="SAM" id="MobiDB-lite"/>
    </source>
</evidence>
<dbReference type="AlphaFoldDB" id="A0A2N4T5K5"/>
<dbReference type="Pfam" id="PF11303">
    <property type="entry name" value="DUF3105"/>
    <property type="match status" value="1"/>
</dbReference>
<evidence type="ECO:0000256" key="2">
    <source>
        <dbReference type="SAM" id="Phobius"/>
    </source>
</evidence>
<organism evidence="3 4">
    <name type="scientific">Kocuria flava</name>
    <dbReference type="NCBI Taxonomy" id="446860"/>
    <lineage>
        <taxon>Bacteria</taxon>
        <taxon>Bacillati</taxon>
        <taxon>Actinomycetota</taxon>
        <taxon>Actinomycetes</taxon>
        <taxon>Micrococcales</taxon>
        <taxon>Micrococcaceae</taxon>
        <taxon>Kocuria</taxon>
    </lineage>
</organism>
<evidence type="ECO:0000313" key="3">
    <source>
        <dbReference type="EMBL" id="PLC13499.1"/>
    </source>
</evidence>
<protein>
    <recommendedName>
        <fullName evidence="5">DUF3105 domain-containing protein</fullName>
    </recommendedName>
</protein>
<reference evidence="3 4" key="1">
    <citation type="submission" date="2015-12" db="EMBL/GenBank/DDBJ databases">
        <authorList>
            <person name="Shamseldin A."/>
            <person name="Moawad H."/>
            <person name="Abd El-Rahim W.M."/>
            <person name="Sadowsky M.J."/>
        </authorList>
    </citation>
    <scope>NUCLEOTIDE SEQUENCE [LARGE SCALE GENOMIC DNA]</scope>
    <source>
        <strain evidence="3 4">S43</strain>
    </source>
</reference>
<keyword evidence="2" id="KW-0812">Transmembrane</keyword>
<dbReference type="InterPro" id="IPR021454">
    <property type="entry name" value="DUF3105"/>
</dbReference>
<name>A0A2N4T5K5_9MICC</name>